<evidence type="ECO:0000256" key="1">
    <source>
        <dbReference type="ARBA" id="ARBA00022448"/>
    </source>
</evidence>
<dbReference type="Proteomes" id="UP000095094">
    <property type="component" value="Unassembled WGS sequence"/>
</dbReference>
<keyword evidence="6" id="KW-1185">Reference proteome</keyword>
<proteinExistence type="predicted"/>
<dbReference type="Pfam" id="PF00005">
    <property type="entry name" value="ABC_tran"/>
    <property type="match status" value="1"/>
</dbReference>
<feature type="domain" description="ABC transporter" evidence="4">
    <location>
        <begin position="2"/>
        <end position="237"/>
    </location>
</feature>
<accession>A0A1E5GI25</accession>
<evidence type="ECO:0000313" key="5">
    <source>
        <dbReference type="EMBL" id="OEG12376.1"/>
    </source>
</evidence>
<dbReference type="Gene3D" id="3.40.50.300">
    <property type="entry name" value="P-loop containing nucleotide triphosphate hydrolases"/>
    <property type="match status" value="1"/>
</dbReference>
<dbReference type="PATRIC" id="fig|332950.4.peg.2743"/>
<dbReference type="OrthoDB" id="9806726at2"/>
<dbReference type="InterPro" id="IPR050153">
    <property type="entry name" value="Metal_Ion_Import_ABC"/>
</dbReference>
<reference evidence="6" key="1">
    <citation type="submission" date="2016-09" db="EMBL/GenBank/DDBJ databases">
        <authorList>
            <person name="Gulvik C.A."/>
        </authorList>
    </citation>
    <scope>NUCLEOTIDE SEQUENCE [LARGE SCALE GENOMIC DNA]</scope>
    <source>
        <strain evidence="6">LMG 8895</strain>
    </source>
</reference>
<dbReference type="SMART" id="SM00382">
    <property type="entry name" value="AAA"/>
    <property type="match status" value="1"/>
</dbReference>
<dbReference type="GO" id="GO:0016887">
    <property type="term" value="F:ATP hydrolysis activity"/>
    <property type="evidence" value="ECO:0007669"/>
    <property type="project" value="InterPro"/>
</dbReference>
<evidence type="ECO:0000256" key="3">
    <source>
        <dbReference type="ARBA" id="ARBA00022840"/>
    </source>
</evidence>
<dbReference type="InterPro" id="IPR017871">
    <property type="entry name" value="ABC_transporter-like_CS"/>
</dbReference>
<organism evidence="5 6">
    <name type="scientific">Enterococcus termitis</name>
    <dbReference type="NCBI Taxonomy" id="332950"/>
    <lineage>
        <taxon>Bacteria</taxon>
        <taxon>Bacillati</taxon>
        <taxon>Bacillota</taxon>
        <taxon>Bacilli</taxon>
        <taxon>Lactobacillales</taxon>
        <taxon>Enterococcaceae</taxon>
        <taxon>Enterococcus</taxon>
    </lineage>
</organism>
<evidence type="ECO:0000256" key="2">
    <source>
        <dbReference type="ARBA" id="ARBA00022741"/>
    </source>
</evidence>
<dbReference type="PROSITE" id="PS50893">
    <property type="entry name" value="ABC_TRANSPORTER_2"/>
    <property type="match status" value="1"/>
</dbReference>
<keyword evidence="3" id="KW-0067">ATP-binding</keyword>
<evidence type="ECO:0000259" key="4">
    <source>
        <dbReference type="PROSITE" id="PS50893"/>
    </source>
</evidence>
<sequence>MLEVINLDFAYKKEKILKNISFELDYGQSVCVLGKNGVGKSTLFKCLLNVLQPTNGTVLLDGHELRSFSRSQLSQLISYIPQKQKNYVHFTVFEMVLMGTTARLKAYQQPGKTEHELAEAALAQLSITHLKHQIFSEISGGEQQLVIIARSVAQQSKIIIMDEPCANLDYGNQIMVLEMIRTLSKQGYLIIQATHDPNHALQYADKVLIIQEGALFVQGPPKTVLTGQQLEEIYQVPVTLYEIKKSGEWVCLPKKTRDQ</sequence>
<keyword evidence="1" id="KW-0813">Transport</keyword>
<comment type="caution">
    <text evidence="5">The sequence shown here is derived from an EMBL/GenBank/DDBJ whole genome shotgun (WGS) entry which is preliminary data.</text>
</comment>
<dbReference type="FunFam" id="3.40.50.300:FF:000134">
    <property type="entry name" value="Iron-enterobactin ABC transporter ATP-binding protein"/>
    <property type="match status" value="1"/>
</dbReference>
<dbReference type="PROSITE" id="PS00211">
    <property type="entry name" value="ABC_TRANSPORTER_1"/>
    <property type="match status" value="1"/>
</dbReference>
<dbReference type="CDD" id="cd03214">
    <property type="entry name" value="ABC_Iron-Siderophores_B12_Hemin"/>
    <property type="match status" value="1"/>
</dbReference>
<dbReference type="PANTHER" id="PTHR42734">
    <property type="entry name" value="METAL TRANSPORT SYSTEM ATP-BINDING PROTEIN TM_0124-RELATED"/>
    <property type="match status" value="1"/>
</dbReference>
<protein>
    <recommendedName>
        <fullName evidence="4">ABC transporter domain-containing protein</fullName>
    </recommendedName>
</protein>
<dbReference type="RefSeq" id="WP_069664078.1">
    <property type="nucleotide sequence ID" value="NZ_JBHUJJ010000001.1"/>
</dbReference>
<evidence type="ECO:0000313" key="6">
    <source>
        <dbReference type="Proteomes" id="UP000095094"/>
    </source>
</evidence>
<dbReference type="InterPro" id="IPR027417">
    <property type="entry name" value="P-loop_NTPase"/>
</dbReference>
<dbReference type="GO" id="GO:0005524">
    <property type="term" value="F:ATP binding"/>
    <property type="evidence" value="ECO:0007669"/>
    <property type="project" value="UniProtKB-KW"/>
</dbReference>
<dbReference type="InterPro" id="IPR003439">
    <property type="entry name" value="ABC_transporter-like_ATP-bd"/>
</dbReference>
<keyword evidence="2" id="KW-0547">Nucleotide-binding</keyword>
<dbReference type="AlphaFoldDB" id="A0A1E5GI25"/>
<dbReference type="SUPFAM" id="SSF52540">
    <property type="entry name" value="P-loop containing nucleoside triphosphate hydrolases"/>
    <property type="match status" value="1"/>
</dbReference>
<dbReference type="PANTHER" id="PTHR42734:SF19">
    <property type="entry name" value="IRON COMPOUNDS ABC TRANSPORTER, ATP-BINDING PROTEIN"/>
    <property type="match status" value="1"/>
</dbReference>
<dbReference type="EMBL" id="MIJY01000034">
    <property type="protein sequence ID" value="OEG12376.1"/>
    <property type="molecule type" value="Genomic_DNA"/>
</dbReference>
<name>A0A1E5GI25_9ENTE</name>
<dbReference type="InterPro" id="IPR003593">
    <property type="entry name" value="AAA+_ATPase"/>
</dbReference>
<gene>
    <name evidence="5" type="ORF">BCR25_07505</name>
</gene>